<dbReference type="AlphaFoldDB" id="A0A368FJU8"/>
<gene>
    <name evidence="1" type="ORF">ANCCAN_23103</name>
</gene>
<reference evidence="1 2" key="1">
    <citation type="submission" date="2014-10" db="EMBL/GenBank/DDBJ databases">
        <title>Draft genome of the hookworm Ancylostoma caninum.</title>
        <authorList>
            <person name="Mitreva M."/>
        </authorList>
    </citation>
    <scope>NUCLEOTIDE SEQUENCE [LARGE SCALE GENOMIC DNA]</scope>
    <source>
        <strain evidence="1 2">Baltimore</strain>
    </source>
</reference>
<comment type="caution">
    <text evidence="1">The sequence shown here is derived from an EMBL/GenBank/DDBJ whole genome shotgun (WGS) entry which is preliminary data.</text>
</comment>
<dbReference type="Proteomes" id="UP000252519">
    <property type="component" value="Unassembled WGS sequence"/>
</dbReference>
<sequence>MSVRCGPDPVVSYQLECIIQLILQLWSKKHKPIYASRVVKQIRRSHHCL</sequence>
<organism evidence="1 2">
    <name type="scientific">Ancylostoma caninum</name>
    <name type="common">Dog hookworm</name>
    <dbReference type="NCBI Taxonomy" id="29170"/>
    <lineage>
        <taxon>Eukaryota</taxon>
        <taxon>Metazoa</taxon>
        <taxon>Ecdysozoa</taxon>
        <taxon>Nematoda</taxon>
        <taxon>Chromadorea</taxon>
        <taxon>Rhabditida</taxon>
        <taxon>Rhabditina</taxon>
        <taxon>Rhabditomorpha</taxon>
        <taxon>Strongyloidea</taxon>
        <taxon>Ancylostomatidae</taxon>
        <taxon>Ancylostomatinae</taxon>
        <taxon>Ancylostoma</taxon>
    </lineage>
</organism>
<proteinExistence type="predicted"/>
<name>A0A368FJU8_ANCCA</name>
<evidence type="ECO:0000313" key="1">
    <source>
        <dbReference type="EMBL" id="RCN31120.1"/>
    </source>
</evidence>
<dbReference type="EMBL" id="JOJR01001383">
    <property type="protein sequence ID" value="RCN31120.1"/>
    <property type="molecule type" value="Genomic_DNA"/>
</dbReference>
<accession>A0A368FJU8</accession>
<keyword evidence="2" id="KW-1185">Reference proteome</keyword>
<evidence type="ECO:0000313" key="2">
    <source>
        <dbReference type="Proteomes" id="UP000252519"/>
    </source>
</evidence>
<protein>
    <submittedName>
        <fullName evidence="1">Uncharacterized protein</fullName>
    </submittedName>
</protein>